<name>A0ABS8SAY8_DATST</name>
<dbReference type="EMBL" id="JACEIK010000380">
    <property type="protein sequence ID" value="MCD7455985.1"/>
    <property type="molecule type" value="Genomic_DNA"/>
</dbReference>
<proteinExistence type="predicted"/>
<keyword evidence="2" id="KW-1185">Reference proteome</keyword>
<reference evidence="1 2" key="1">
    <citation type="journal article" date="2021" name="BMC Genomics">
        <title>Datura genome reveals duplications of psychoactive alkaloid biosynthetic genes and high mutation rate following tissue culture.</title>
        <authorList>
            <person name="Rajewski A."/>
            <person name="Carter-House D."/>
            <person name="Stajich J."/>
            <person name="Litt A."/>
        </authorList>
    </citation>
    <scope>NUCLEOTIDE SEQUENCE [LARGE SCALE GENOMIC DNA]</scope>
    <source>
        <strain evidence="1">AR-01</strain>
    </source>
</reference>
<dbReference type="Proteomes" id="UP000823775">
    <property type="component" value="Unassembled WGS sequence"/>
</dbReference>
<protein>
    <submittedName>
        <fullName evidence="1">Uncharacterized protein</fullName>
    </submittedName>
</protein>
<gene>
    <name evidence="1" type="ORF">HAX54_030378</name>
</gene>
<comment type="caution">
    <text evidence="1">The sequence shown here is derived from an EMBL/GenBank/DDBJ whole genome shotgun (WGS) entry which is preliminary data.</text>
</comment>
<evidence type="ECO:0000313" key="1">
    <source>
        <dbReference type="EMBL" id="MCD7455985.1"/>
    </source>
</evidence>
<evidence type="ECO:0000313" key="2">
    <source>
        <dbReference type="Proteomes" id="UP000823775"/>
    </source>
</evidence>
<accession>A0ABS8SAY8</accession>
<organism evidence="1 2">
    <name type="scientific">Datura stramonium</name>
    <name type="common">Jimsonweed</name>
    <name type="synonym">Common thornapple</name>
    <dbReference type="NCBI Taxonomy" id="4076"/>
    <lineage>
        <taxon>Eukaryota</taxon>
        <taxon>Viridiplantae</taxon>
        <taxon>Streptophyta</taxon>
        <taxon>Embryophyta</taxon>
        <taxon>Tracheophyta</taxon>
        <taxon>Spermatophyta</taxon>
        <taxon>Magnoliopsida</taxon>
        <taxon>eudicotyledons</taxon>
        <taxon>Gunneridae</taxon>
        <taxon>Pentapetalae</taxon>
        <taxon>asterids</taxon>
        <taxon>lamiids</taxon>
        <taxon>Solanales</taxon>
        <taxon>Solanaceae</taxon>
        <taxon>Solanoideae</taxon>
        <taxon>Datureae</taxon>
        <taxon>Datura</taxon>
    </lineage>
</organism>
<sequence>MVALYLYFHLTVENQTAAVSPASSTPSISRSNIGASSALPSPSTHYFRLKLLDGLKMPEILQYHIYHRLILTPNEDGSNRSDAKTDKSKHNNAKHLMLTLLKIRKLHNKHMPIYEEEEEIESDEE</sequence>